<evidence type="ECO:0000313" key="2">
    <source>
        <dbReference type="EMBL" id="THH29595.1"/>
    </source>
</evidence>
<organism evidence="2 3">
    <name type="scientific">Antrodiella citrinella</name>
    <dbReference type="NCBI Taxonomy" id="2447956"/>
    <lineage>
        <taxon>Eukaryota</taxon>
        <taxon>Fungi</taxon>
        <taxon>Dikarya</taxon>
        <taxon>Basidiomycota</taxon>
        <taxon>Agaricomycotina</taxon>
        <taxon>Agaricomycetes</taxon>
        <taxon>Polyporales</taxon>
        <taxon>Steccherinaceae</taxon>
        <taxon>Antrodiella</taxon>
    </lineage>
</organism>
<gene>
    <name evidence="2" type="ORF">EUX98_g4578</name>
</gene>
<sequence length="707" mass="76003">MDVDERSHSRLSEFDTSSDSDWLDISSRASEDNDSVASFFDSDREDIDDRPASRRSLNSSRSGVVDGWEGLIDDVDEDATPAVDAPPTLFSDPEDNVRSASPNAEEDPEEERVKAGLEQSMMSTLSSSRSNSLANSMQTSVVRSTRDLRLSFPDPLTSSLHSSSYEDVSAPEHDTSSAVGVDSNEQPPDAAPVVSDPGSTSTPEVLPPSASGAHRPNVPSGITPDFFIALYGSSPSNKDAIVETLLQKWASAAGLILSCSLLHATSITTRVYIPKDGVEEDHASRRVVSVVDKTNVNINPSEPLLSCPSLAVILLPSISSISVGAHTLYLPVVVPSPLAIVDVFKSTDYLLDAEQQWESLGAPLDRLTSLSDWGTAVVDHEKIEAATPAQVNNAFRPLLKVQKPLAKRTLSTNAILLAILSIVIGYIVKGTVSNGVMPMRTWGLSRMHSVHTNKSVTTTAVMSISTLLSNSIVAVSSSQDLPVVLANSATPVVIATTPPRQVVSSTPPASTSSAAHIVLGDVPVTECTCGCGMVTWSGKMVSTDLIVRPAASASALSLDAIRSKVHSSATRGFTRKGKGKATSFEVADASLYALSTRIAGSISEYFELDLKALLGVSNKELLDALQVLYDAINRHTAVALEQSRTGLTMLTKQVKERLMYRNERAKAKAMLLKEKGKQYISVVREHMKTRAEARWRRRSLRKRARRG</sequence>
<protein>
    <submittedName>
        <fullName evidence="2">Uncharacterized protein</fullName>
    </submittedName>
</protein>
<proteinExistence type="predicted"/>
<feature type="region of interest" description="Disordered" evidence="1">
    <location>
        <begin position="1"/>
        <end position="140"/>
    </location>
</feature>
<accession>A0A4S4MUI1</accession>
<evidence type="ECO:0000313" key="3">
    <source>
        <dbReference type="Proteomes" id="UP000308730"/>
    </source>
</evidence>
<keyword evidence="3" id="KW-1185">Reference proteome</keyword>
<comment type="caution">
    <text evidence="2">The sequence shown here is derived from an EMBL/GenBank/DDBJ whole genome shotgun (WGS) entry which is preliminary data.</text>
</comment>
<feature type="compositionally biased region" description="Basic and acidic residues" evidence="1">
    <location>
        <begin position="1"/>
        <end position="13"/>
    </location>
</feature>
<dbReference type="OrthoDB" id="3256495at2759"/>
<dbReference type="EMBL" id="SGPM01000116">
    <property type="protein sequence ID" value="THH29595.1"/>
    <property type="molecule type" value="Genomic_DNA"/>
</dbReference>
<dbReference type="Proteomes" id="UP000308730">
    <property type="component" value="Unassembled WGS sequence"/>
</dbReference>
<feature type="compositionally biased region" description="Low complexity" evidence="1">
    <location>
        <begin position="120"/>
        <end position="137"/>
    </location>
</feature>
<reference evidence="2 3" key="1">
    <citation type="submission" date="2019-02" db="EMBL/GenBank/DDBJ databases">
        <title>Genome sequencing of the rare red list fungi Antrodiella citrinella (Flaviporus citrinellus).</title>
        <authorList>
            <person name="Buettner E."/>
            <person name="Kellner H."/>
        </authorList>
    </citation>
    <scope>NUCLEOTIDE SEQUENCE [LARGE SCALE GENOMIC DNA]</scope>
    <source>
        <strain evidence="2 3">DSM 108506</strain>
    </source>
</reference>
<feature type="region of interest" description="Disordered" evidence="1">
    <location>
        <begin position="160"/>
        <end position="218"/>
    </location>
</feature>
<evidence type="ECO:0000256" key="1">
    <source>
        <dbReference type="SAM" id="MobiDB-lite"/>
    </source>
</evidence>
<dbReference type="AlphaFoldDB" id="A0A4S4MUI1"/>
<name>A0A4S4MUI1_9APHY</name>